<dbReference type="Gene3D" id="3.40.50.1820">
    <property type="entry name" value="alpha/beta hydrolase"/>
    <property type="match status" value="1"/>
</dbReference>
<proteinExistence type="predicted"/>
<sequence length="189" mass="21238">TVPLNSSLSGHVKDDAPMFLLLTFSVLFQFALAIHDREQFLCPIGVAFHHGYPAERHEVVTEDGYILTLFRIPRGKEGEAASNATRRPPVLFQHGLLSSSWDAVSNLPEKAMGFVLADAGFDVWMANSRGNIYSPGHINLTSADEKYWQFSWYEMARFDMPAVIDKVLNETESEKLYLIGHSQENVSSF</sequence>
<keyword evidence="4" id="KW-1185">Reference proteome</keyword>
<keyword evidence="1" id="KW-0472">Membrane</keyword>
<dbReference type="SUPFAM" id="SSF53474">
    <property type="entry name" value="alpha/beta-Hydrolases"/>
    <property type="match status" value="1"/>
</dbReference>
<evidence type="ECO:0000313" key="4">
    <source>
        <dbReference type="Proteomes" id="UP001328107"/>
    </source>
</evidence>
<accession>A0AAN5IBK3</accession>
<name>A0AAN5IBK3_9BILA</name>
<feature type="transmembrane region" description="Helical" evidence="1">
    <location>
        <begin position="16"/>
        <end position="34"/>
    </location>
</feature>
<protein>
    <recommendedName>
        <fullName evidence="2">Partial AB-hydrolase lipase domain-containing protein</fullName>
    </recommendedName>
</protein>
<evidence type="ECO:0000259" key="2">
    <source>
        <dbReference type="Pfam" id="PF04083"/>
    </source>
</evidence>
<comment type="caution">
    <text evidence="3">The sequence shown here is derived from an EMBL/GenBank/DDBJ whole genome shotgun (WGS) entry which is preliminary data.</text>
</comment>
<feature type="non-terminal residue" evidence="3">
    <location>
        <position position="1"/>
    </location>
</feature>
<keyword evidence="1" id="KW-0812">Transmembrane</keyword>
<feature type="domain" description="Partial AB-hydrolase lipase" evidence="2">
    <location>
        <begin position="49"/>
        <end position="106"/>
    </location>
</feature>
<evidence type="ECO:0000256" key="1">
    <source>
        <dbReference type="SAM" id="Phobius"/>
    </source>
</evidence>
<evidence type="ECO:0000313" key="3">
    <source>
        <dbReference type="EMBL" id="GMR60088.1"/>
    </source>
</evidence>
<dbReference type="PANTHER" id="PTHR11005">
    <property type="entry name" value="LYSOSOMAL ACID LIPASE-RELATED"/>
    <property type="match status" value="1"/>
</dbReference>
<dbReference type="InterPro" id="IPR006693">
    <property type="entry name" value="AB_hydrolase_lipase"/>
</dbReference>
<gene>
    <name evidence="3" type="ORF">PMAYCL1PPCAC_30283</name>
</gene>
<dbReference type="Pfam" id="PF04083">
    <property type="entry name" value="Abhydro_lipase"/>
    <property type="match status" value="1"/>
</dbReference>
<dbReference type="GO" id="GO:0006629">
    <property type="term" value="P:lipid metabolic process"/>
    <property type="evidence" value="ECO:0007669"/>
    <property type="project" value="InterPro"/>
</dbReference>
<keyword evidence="1" id="KW-1133">Transmembrane helix</keyword>
<dbReference type="Proteomes" id="UP001328107">
    <property type="component" value="Unassembled WGS sequence"/>
</dbReference>
<reference evidence="4" key="1">
    <citation type="submission" date="2022-10" db="EMBL/GenBank/DDBJ databases">
        <title>Genome assembly of Pristionchus species.</title>
        <authorList>
            <person name="Yoshida K."/>
            <person name="Sommer R.J."/>
        </authorList>
    </citation>
    <scope>NUCLEOTIDE SEQUENCE [LARGE SCALE GENOMIC DNA]</scope>
    <source>
        <strain evidence="4">RS5460</strain>
    </source>
</reference>
<dbReference type="EMBL" id="BTRK01000006">
    <property type="protein sequence ID" value="GMR60088.1"/>
    <property type="molecule type" value="Genomic_DNA"/>
</dbReference>
<dbReference type="AlphaFoldDB" id="A0AAN5IBK3"/>
<organism evidence="3 4">
    <name type="scientific">Pristionchus mayeri</name>
    <dbReference type="NCBI Taxonomy" id="1317129"/>
    <lineage>
        <taxon>Eukaryota</taxon>
        <taxon>Metazoa</taxon>
        <taxon>Ecdysozoa</taxon>
        <taxon>Nematoda</taxon>
        <taxon>Chromadorea</taxon>
        <taxon>Rhabditida</taxon>
        <taxon>Rhabditina</taxon>
        <taxon>Diplogasteromorpha</taxon>
        <taxon>Diplogasteroidea</taxon>
        <taxon>Neodiplogasteridae</taxon>
        <taxon>Pristionchus</taxon>
    </lineage>
</organism>
<dbReference type="InterPro" id="IPR029058">
    <property type="entry name" value="AB_hydrolase_fold"/>
</dbReference>